<evidence type="ECO:0000256" key="1">
    <source>
        <dbReference type="ARBA" id="ARBA00009254"/>
    </source>
</evidence>
<geneLocation type="plastid" evidence="4"/>
<dbReference type="AlphaFoldDB" id="A0A8F8SRT8"/>
<proteinExistence type="inferred from homology"/>
<dbReference type="GO" id="GO:1990904">
    <property type="term" value="C:ribonucleoprotein complex"/>
    <property type="evidence" value="ECO:0007669"/>
    <property type="project" value="UniProtKB-KW"/>
</dbReference>
<comment type="similarity">
    <text evidence="1">Belongs to the universal ribosomal protein uL29 family.</text>
</comment>
<keyword evidence="2 4" id="KW-0689">Ribosomal protein</keyword>
<dbReference type="EMBL" id="MZ365054">
    <property type="protein sequence ID" value="QYB18986.1"/>
    <property type="molecule type" value="Genomic_DNA"/>
</dbReference>
<keyword evidence="3" id="KW-0687">Ribonucleoprotein</keyword>
<dbReference type="GO" id="GO:0003735">
    <property type="term" value="F:structural constituent of ribosome"/>
    <property type="evidence" value="ECO:0007669"/>
    <property type="project" value="InterPro"/>
</dbReference>
<dbReference type="InterPro" id="IPR001854">
    <property type="entry name" value="Ribosomal_uL29"/>
</dbReference>
<accession>A0A8F8SRT8</accession>
<keyword evidence="4" id="KW-0934">Plastid</keyword>
<dbReference type="Pfam" id="PF00831">
    <property type="entry name" value="Ribosomal_L29"/>
    <property type="match status" value="1"/>
</dbReference>
<evidence type="ECO:0000256" key="2">
    <source>
        <dbReference type="ARBA" id="ARBA00022980"/>
    </source>
</evidence>
<dbReference type="HAMAP" id="MF_00374">
    <property type="entry name" value="Ribosomal_uL29"/>
    <property type="match status" value="1"/>
</dbReference>
<gene>
    <name evidence="4" type="primary">rpl29</name>
</gene>
<dbReference type="GO" id="GO:0005840">
    <property type="term" value="C:ribosome"/>
    <property type="evidence" value="ECO:0007669"/>
    <property type="project" value="UniProtKB-KW"/>
</dbReference>
<dbReference type="NCBIfam" id="TIGR00012">
    <property type="entry name" value="L29"/>
    <property type="match status" value="1"/>
</dbReference>
<evidence type="ECO:0000313" key="4">
    <source>
        <dbReference type="EMBL" id="QYB19167.1"/>
    </source>
</evidence>
<protein>
    <submittedName>
        <fullName evidence="4">Ribosomal protein L29</fullName>
    </submittedName>
</protein>
<dbReference type="Gene3D" id="1.10.287.310">
    <property type="match status" value="1"/>
</dbReference>
<reference evidence="4" key="1">
    <citation type="journal article" date="2021" name="Int. J. Mol. Sci.">
        <title>Extreme Enlargement of the Inverted Repeat Region in the Plastid Genomes of Diatoms from the Genus Climaconeis.</title>
        <authorList>
            <person name="Gastineau R."/>
            <person name="Davidovich N.A."/>
            <person name="Davidovich O.I."/>
            <person name="Lemieux C."/>
            <person name="Turmel M."/>
            <person name="Wrobel R.J."/>
            <person name="Witkowski A."/>
        </authorList>
    </citation>
    <scope>NUCLEOTIDE SEQUENCE</scope>
    <source>
        <strain evidence="4">SZCZ1888</strain>
    </source>
</reference>
<dbReference type="InterPro" id="IPR036049">
    <property type="entry name" value="Ribosomal_uL29_sf"/>
</dbReference>
<dbReference type="EMBL" id="MZ365054">
    <property type="protein sequence ID" value="QYB19167.1"/>
    <property type="molecule type" value="Genomic_DNA"/>
</dbReference>
<organism evidence="4">
    <name type="scientific">Climaconeis cf. scalaris</name>
    <dbReference type="NCBI Taxonomy" id="2846828"/>
    <lineage>
        <taxon>Eukaryota</taxon>
        <taxon>Sar</taxon>
        <taxon>Stramenopiles</taxon>
        <taxon>Ochrophyta</taxon>
        <taxon>Bacillariophyta</taxon>
        <taxon>Bacillariophyceae</taxon>
        <taxon>Bacillariophycidae</taxon>
        <taxon>Naviculales</taxon>
        <taxon>Berkeleyaceae</taxon>
        <taxon>Climaconeis</taxon>
    </lineage>
</organism>
<dbReference type="GO" id="GO:0006412">
    <property type="term" value="P:translation"/>
    <property type="evidence" value="ECO:0007669"/>
    <property type="project" value="InterPro"/>
</dbReference>
<sequence length="77" mass="9104">MSKSKFSSISSFSTKEISERVIEIENRLIKLSIKKLTHQDFKSHEIKDLKHQLAQLKTFITIKNLDQQNNIEQNKEF</sequence>
<dbReference type="SUPFAM" id="SSF46561">
    <property type="entry name" value="Ribosomal protein L29 (L29p)"/>
    <property type="match status" value="1"/>
</dbReference>
<evidence type="ECO:0000256" key="3">
    <source>
        <dbReference type="ARBA" id="ARBA00023274"/>
    </source>
</evidence>
<name>A0A8F8SRT8_9STRA</name>